<dbReference type="GO" id="GO:0016758">
    <property type="term" value="F:hexosyltransferase activity"/>
    <property type="evidence" value="ECO:0007669"/>
    <property type="project" value="UniProtKB-ARBA"/>
</dbReference>
<dbReference type="PANTHER" id="PTHR22916">
    <property type="entry name" value="GLYCOSYLTRANSFERASE"/>
    <property type="match status" value="1"/>
</dbReference>
<feature type="domain" description="Glycosyltransferase 2-like" evidence="1">
    <location>
        <begin position="4"/>
        <end position="151"/>
    </location>
</feature>
<dbReference type="PANTHER" id="PTHR22916:SF3">
    <property type="entry name" value="UDP-GLCNAC:BETAGAL BETA-1,3-N-ACETYLGLUCOSAMINYLTRANSFERASE-LIKE PROTEIN 1"/>
    <property type="match status" value="1"/>
</dbReference>
<accession>A0A4V3RA73</accession>
<evidence type="ECO:0000259" key="1">
    <source>
        <dbReference type="Pfam" id="PF00535"/>
    </source>
</evidence>
<reference evidence="2 3" key="1">
    <citation type="submission" date="2019-04" db="EMBL/GenBank/DDBJ databases">
        <title>Microbes associate with the intestines of laboratory mice.</title>
        <authorList>
            <person name="Navarre W."/>
            <person name="Wong E."/>
            <person name="Huang K."/>
            <person name="Tropini C."/>
            <person name="Ng K."/>
            <person name="Yu B."/>
        </authorList>
    </citation>
    <scope>NUCLEOTIDE SEQUENCE [LARGE SCALE GENOMIC DNA]</scope>
    <source>
        <strain evidence="2 3">NM69_E16B</strain>
    </source>
</reference>
<organism evidence="2 3">
    <name type="scientific">Bacteroides muris</name>
    <name type="common">ex Afrizal et al. 2022</name>
    <dbReference type="NCBI Taxonomy" id="2516960"/>
    <lineage>
        <taxon>Bacteria</taxon>
        <taxon>Pseudomonadati</taxon>
        <taxon>Bacteroidota</taxon>
        <taxon>Bacteroidia</taxon>
        <taxon>Bacteroidales</taxon>
        <taxon>Bacteroidaceae</taxon>
        <taxon>Bacteroides</taxon>
    </lineage>
</organism>
<proteinExistence type="predicted"/>
<evidence type="ECO:0000313" key="2">
    <source>
        <dbReference type="EMBL" id="TGX99809.1"/>
    </source>
</evidence>
<dbReference type="InterPro" id="IPR029044">
    <property type="entry name" value="Nucleotide-diphossugar_trans"/>
</dbReference>
<dbReference type="RefSeq" id="WP_136011286.1">
    <property type="nucleotide sequence ID" value="NZ_SRYZ01000062.1"/>
</dbReference>
<dbReference type="CDD" id="cd00761">
    <property type="entry name" value="Glyco_tranf_GTA_type"/>
    <property type="match status" value="1"/>
</dbReference>
<gene>
    <name evidence="2" type="ORF">E5355_17200</name>
</gene>
<dbReference type="AlphaFoldDB" id="A0A4V3RA73"/>
<sequence>MKVSVIVPVYKTEKFIYRCLDSILNQSLHDIEIIVVNDCTPDNSMRIVTEYAHKDKRLHIINNPINLGPMLTRKVGYQQAIGDYILFCDSDDYLPIDALERMYVAIEQSKADIVVSAYTYIGVNGEKTKIINRISGGEASYDAYLALFDNELKHSLCAKIYSRKLFANYEYETFEKQANAEDFVLFCQLLKHVTKIQCIETSTYNYCQNLLSATQSYSDDKFLSFVNAINWQFTFFKGMNELENKSFADILNSILTLLKAGCKKNIILKIDSEILASMSFPVLRKYLPLPKIVLLYSLFEFPMFCSFYSYCGRLKKKLLLLHD</sequence>
<dbReference type="EMBL" id="SRYZ01000062">
    <property type="protein sequence ID" value="TGX99809.1"/>
    <property type="molecule type" value="Genomic_DNA"/>
</dbReference>
<dbReference type="Proteomes" id="UP000310532">
    <property type="component" value="Unassembled WGS sequence"/>
</dbReference>
<dbReference type="Pfam" id="PF00535">
    <property type="entry name" value="Glycos_transf_2"/>
    <property type="match status" value="1"/>
</dbReference>
<protein>
    <submittedName>
        <fullName evidence="2">Glycosyltransferase family 2 protein</fullName>
    </submittedName>
</protein>
<comment type="caution">
    <text evidence="2">The sequence shown here is derived from an EMBL/GenBank/DDBJ whole genome shotgun (WGS) entry which is preliminary data.</text>
</comment>
<keyword evidence="3" id="KW-1185">Reference proteome</keyword>
<evidence type="ECO:0000313" key="3">
    <source>
        <dbReference type="Proteomes" id="UP000310532"/>
    </source>
</evidence>
<name>A0A4V3RA73_9BACE</name>
<dbReference type="Gene3D" id="3.90.550.10">
    <property type="entry name" value="Spore Coat Polysaccharide Biosynthesis Protein SpsA, Chain A"/>
    <property type="match status" value="1"/>
</dbReference>
<keyword evidence="2" id="KW-0808">Transferase</keyword>
<dbReference type="SUPFAM" id="SSF53448">
    <property type="entry name" value="Nucleotide-diphospho-sugar transferases"/>
    <property type="match status" value="1"/>
</dbReference>
<dbReference type="InterPro" id="IPR001173">
    <property type="entry name" value="Glyco_trans_2-like"/>
</dbReference>